<dbReference type="InterPro" id="IPR052342">
    <property type="entry name" value="MCH/BMMD"/>
</dbReference>
<reference evidence="2" key="2">
    <citation type="submission" date="2020-09" db="EMBL/GenBank/DDBJ databases">
        <authorList>
            <person name="Sun Q."/>
            <person name="Zhou Y."/>
        </authorList>
    </citation>
    <scope>NUCLEOTIDE SEQUENCE</scope>
    <source>
        <strain evidence="2">CGMCC 1.15095</strain>
    </source>
</reference>
<dbReference type="EMBL" id="BMHK01000008">
    <property type="protein sequence ID" value="GGB97737.1"/>
    <property type="molecule type" value="Genomic_DNA"/>
</dbReference>
<name>A0A916X544_9SPHN</name>
<proteinExistence type="predicted"/>
<gene>
    <name evidence="2" type="ORF">GCM10011494_15260</name>
</gene>
<feature type="domain" description="MaoC-like" evidence="1">
    <location>
        <begin position="10"/>
        <end position="126"/>
    </location>
</feature>
<reference evidence="2" key="1">
    <citation type="journal article" date="2014" name="Int. J. Syst. Evol. Microbiol.">
        <title>Complete genome sequence of Corynebacterium casei LMG S-19264T (=DSM 44701T), isolated from a smear-ripened cheese.</title>
        <authorList>
            <consortium name="US DOE Joint Genome Institute (JGI-PGF)"/>
            <person name="Walter F."/>
            <person name="Albersmeier A."/>
            <person name="Kalinowski J."/>
            <person name="Ruckert C."/>
        </authorList>
    </citation>
    <scope>NUCLEOTIDE SEQUENCE</scope>
    <source>
        <strain evidence="2">CGMCC 1.15095</strain>
    </source>
</reference>
<dbReference type="AlphaFoldDB" id="A0A916X544"/>
<organism evidence="2 3">
    <name type="scientific">Novosphingobium endophyticum</name>
    <dbReference type="NCBI Taxonomy" id="1955250"/>
    <lineage>
        <taxon>Bacteria</taxon>
        <taxon>Pseudomonadati</taxon>
        <taxon>Pseudomonadota</taxon>
        <taxon>Alphaproteobacteria</taxon>
        <taxon>Sphingomonadales</taxon>
        <taxon>Sphingomonadaceae</taxon>
        <taxon>Novosphingobium</taxon>
    </lineage>
</organism>
<dbReference type="Pfam" id="PF01575">
    <property type="entry name" value="MaoC_dehydratas"/>
    <property type="match status" value="1"/>
</dbReference>
<dbReference type="SUPFAM" id="SSF54637">
    <property type="entry name" value="Thioesterase/thiol ester dehydrase-isomerase"/>
    <property type="match status" value="1"/>
</dbReference>
<accession>A0A916X544</accession>
<dbReference type="PANTHER" id="PTHR43664:SF1">
    <property type="entry name" value="BETA-METHYLMALYL-COA DEHYDRATASE"/>
    <property type="match status" value="1"/>
</dbReference>
<dbReference type="Proteomes" id="UP000608154">
    <property type="component" value="Unassembled WGS sequence"/>
</dbReference>
<keyword evidence="3" id="KW-1185">Reference proteome</keyword>
<dbReference type="CDD" id="cd03454">
    <property type="entry name" value="YdeM"/>
    <property type="match status" value="1"/>
</dbReference>
<evidence type="ECO:0000313" key="3">
    <source>
        <dbReference type="Proteomes" id="UP000608154"/>
    </source>
</evidence>
<dbReference type="InterPro" id="IPR002539">
    <property type="entry name" value="MaoC-like_dom"/>
</dbReference>
<sequence length="148" mass="16800">MEFFEDIVAGQKSRFGSRRVTREEVIEFASRYDPQPFHIDDEAAAATHFKRLCASGWHTCALTMAMFVEEMKARGHQGLGSPGVDELRWLKPVYPGDVLSCELEVLDTRRSRSRPERGIVRHRLTTYNQNGEAVMHFTANGMVAVRGD</sequence>
<comment type="caution">
    <text evidence="2">The sequence shown here is derived from an EMBL/GenBank/DDBJ whole genome shotgun (WGS) entry which is preliminary data.</text>
</comment>
<dbReference type="InterPro" id="IPR029069">
    <property type="entry name" value="HotDog_dom_sf"/>
</dbReference>
<dbReference type="RefSeq" id="WP_188770124.1">
    <property type="nucleotide sequence ID" value="NZ_BMHK01000008.1"/>
</dbReference>
<dbReference type="PANTHER" id="PTHR43664">
    <property type="entry name" value="MONOAMINE OXIDASE-RELATED"/>
    <property type="match status" value="1"/>
</dbReference>
<dbReference type="Gene3D" id="3.10.129.10">
    <property type="entry name" value="Hotdog Thioesterase"/>
    <property type="match status" value="1"/>
</dbReference>
<protein>
    <submittedName>
        <fullName evidence="2">Enoyl-CoA hydratase</fullName>
    </submittedName>
</protein>
<evidence type="ECO:0000313" key="2">
    <source>
        <dbReference type="EMBL" id="GGB97737.1"/>
    </source>
</evidence>
<evidence type="ECO:0000259" key="1">
    <source>
        <dbReference type="Pfam" id="PF01575"/>
    </source>
</evidence>